<evidence type="ECO:0000256" key="1">
    <source>
        <dbReference type="SAM" id="MobiDB-lite"/>
    </source>
</evidence>
<accession>A0A6L9S3Z4</accession>
<name>A0A6L9S3Z4_9ACTN</name>
<keyword evidence="3" id="KW-1185">Reference proteome</keyword>
<gene>
    <name evidence="2" type="ORF">G1H10_03945</name>
</gene>
<evidence type="ECO:0000313" key="2">
    <source>
        <dbReference type="EMBL" id="NED99311.1"/>
    </source>
</evidence>
<proteinExistence type="predicted"/>
<dbReference type="Proteomes" id="UP000475214">
    <property type="component" value="Unassembled WGS sequence"/>
</dbReference>
<dbReference type="InterPro" id="IPR046193">
    <property type="entry name" value="DUF6221"/>
</dbReference>
<organism evidence="2 3">
    <name type="scientific">Phytoactinopolyspora halotolerans</name>
    <dbReference type="NCBI Taxonomy" id="1981512"/>
    <lineage>
        <taxon>Bacteria</taxon>
        <taxon>Bacillati</taxon>
        <taxon>Actinomycetota</taxon>
        <taxon>Actinomycetes</taxon>
        <taxon>Jiangellales</taxon>
        <taxon>Jiangellaceae</taxon>
        <taxon>Phytoactinopolyspora</taxon>
    </lineage>
</organism>
<evidence type="ECO:0000313" key="3">
    <source>
        <dbReference type="Proteomes" id="UP000475214"/>
    </source>
</evidence>
<reference evidence="2 3" key="1">
    <citation type="submission" date="2020-02" db="EMBL/GenBank/DDBJ databases">
        <authorList>
            <person name="Li X.-J."/>
            <person name="Han X.-M."/>
        </authorList>
    </citation>
    <scope>NUCLEOTIDE SEQUENCE [LARGE SCALE GENOMIC DNA]</scope>
    <source>
        <strain evidence="2 3">CCTCC AB 2017055</strain>
    </source>
</reference>
<dbReference type="RefSeq" id="WP_163732919.1">
    <property type="nucleotide sequence ID" value="NZ_JAAGOA010000002.1"/>
</dbReference>
<dbReference type="Pfam" id="PF19730">
    <property type="entry name" value="DUF6221"/>
    <property type="match status" value="1"/>
</dbReference>
<feature type="region of interest" description="Disordered" evidence="1">
    <location>
        <begin position="134"/>
        <end position="162"/>
    </location>
</feature>
<feature type="compositionally biased region" description="Basic and acidic residues" evidence="1">
    <location>
        <begin position="151"/>
        <end position="162"/>
    </location>
</feature>
<dbReference type="AlphaFoldDB" id="A0A6L9S3Z4"/>
<protein>
    <submittedName>
        <fullName evidence="2">Uncharacterized protein</fullName>
    </submittedName>
</protein>
<comment type="caution">
    <text evidence="2">The sequence shown here is derived from an EMBL/GenBank/DDBJ whole genome shotgun (WGS) entry which is preliminary data.</text>
</comment>
<dbReference type="EMBL" id="JAAGOA010000002">
    <property type="protein sequence ID" value="NED99311.1"/>
    <property type="molecule type" value="Genomic_DNA"/>
</dbReference>
<sequence length="162" mass="18078">MGSRLRWSPDPAEFVMRRLDEAEAATLQAIAAGASLDAGEGGELIALAPDSTMIFDEAEQFALAPLVCSCDDEGWHATERDPSKVLVRIYDRREIARDCIARRESPNPFLRDEPFLHVLASGWRDHSDWYAGWGPDGEDFGRTRRSAPRPTDTEHEPPAIDD</sequence>